<evidence type="ECO:0000313" key="3">
    <source>
        <dbReference type="Proteomes" id="UP000776276"/>
    </source>
</evidence>
<comment type="caution">
    <text evidence="2">The sequence shown here is derived from an EMBL/GenBank/DDBJ whole genome shotgun (WGS) entry which is preliminary data.</text>
</comment>
<name>A0ABS6BFC2_9SPHN</name>
<reference evidence="2 3" key="1">
    <citation type="submission" date="2021-06" db="EMBL/GenBank/DDBJ databases">
        <title>Sphingomonas sp. XMGL2, whole genome shotgun sequencing project.</title>
        <authorList>
            <person name="Zhao G."/>
            <person name="Shen L."/>
        </authorList>
    </citation>
    <scope>NUCLEOTIDE SEQUENCE [LARGE SCALE GENOMIC DNA]</scope>
    <source>
        <strain evidence="2 3">XMGL2</strain>
    </source>
</reference>
<accession>A0ABS6BFC2</accession>
<evidence type="ECO:0000313" key="2">
    <source>
        <dbReference type="EMBL" id="MBU3076996.1"/>
    </source>
</evidence>
<dbReference type="Proteomes" id="UP000776276">
    <property type="component" value="Unassembled WGS sequence"/>
</dbReference>
<evidence type="ECO:0000259" key="1">
    <source>
        <dbReference type="Pfam" id="PF08885"/>
    </source>
</evidence>
<organism evidence="2 3">
    <name type="scientific">Sphingomonas quercus</name>
    <dbReference type="NCBI Taxonomy" id="2842451"/>
    <lineage>
        <taxon>Bacteria</taxon>
        <taxon>Pseudomonadati</taxon>
        <taxon>Pseudomonadota</taxon>
        <taxon>Alphaproteobacteria</taxon>
        <taxon>Sphingomonadales</taxon>
        <taxon>Sphingomonadaceae</taxon>
        <taxon>Sphingomonas</taxon>
    </lineage>
</organism>
<dbReference type="Pfam" id="PF08885">
    <property type="entry name" value="GSCFA"/>
    <property type="match status" value="1"/>
</dbReference>
<gene>
    <name evidence="2" type="ORF">KOF26_03885</name>
</gene>
<protein>
    <submittedName>
        <fullName evidence="2">GSCFA domain-containing protein</fullName>
    </submittedName>
</protein>
<dbReference type="EMBL" id="JAHKRT010000002">
    <property type="protein sequence ID" value="MBU3076996.1"/>
    <property type="molecule type" value="Genomic_DNA"/>
</dbReference>
<proteinExistence type="predicted"/>
<feature type="domain" description="GSCFA" evidence="1">
    <location>
        <begin position="41"/>
        <end position="311"/>
    </location>
</feature>
<dbReference type="RefSeq" id="WP_216320444.1">
    <property type="nucleotide sequence ID" value="NZ_JAHKRT010000002.1"/>
</dbReference>
<dbReference type="InterPro" id="IPR014982">
    <property type="entry name" value="GSCFA"/>
</dbReference>
<sequence>MASHPYAHLPDSAFWRRAVAGAGPAVDPVAGPFLRLAREDRVATAGSCFAQHIARHLAASGFNYLVTETAHPIVPPEAARAAGYGLFTARYGNIYTTLQLLQLFDRAYGQFAPAEDVWEGADGSVIDPFRPNIQPGGFASEGEMRADRAWHLEKVREAFETLDVFVFTLGLTEGWVSRADGAAFPLCPGVAGGRFDEQAHAFRNLRTGEIRAQLGAFVARLRSVNPKARLVLTVSPVPLAATASGRHVLPATIYSKAALRAAAQEAAEDIPDTWYFPSYEIVTGPQARGAFFADDLREVTEAGVAHVMSVFLRHAAGIEAPAAPPAPAPAPREDAHVAAARAWVETMCDEAMLDQSR</sequence>
<keyword evidence="3" id="KW-1185">Reference proteome</keyword>